<protein>
    <recommendedName>
        <fullName evidence="5">microbial collagenase</fullName>
        <ecNumber evidence="5">3.4.24.3</ecNumber>
    </recommendedName>
</protein>
<comment type="catalytic activity">
    <reaction evidence="1">
        <text>Digestion of native collagen in the triple helical region at Xaa-|-Gly bonds. With synthetic peptides, a preference is shown for Gly at P3 and P1', Pro and Ala at P2 and P2', and hydroxyproline, Ala or Arg at P3'.</text>
        <dbReference type="EC" id="3.4.24.3"/>
    </reaction>
</comment>
<evidence type="ECO:0000256" key="11">
    <source>
        <dbReference type="ARBA" id="ARBA00022833"/>
    </source>
</evidence>
<dbReference type="InterPro" id="IPR022409">
    <property type="entry name" value="PKD/Chitinase_dom"/>
</dbReference>
<comment type="cofactor">
    <cofactor evidence="3">
        <name>Zn(2+)</name>
        <dbReference type="ChEBI" id="CHEBI:29105"/>
    </cofactor>
</comment>
<evidence type="ECO:0000256" key="3">
    <source>
        <dbReference type="ARBA" id="ARBA00001947"/>
    </source>
</evidence>
<dbReference type="PRINTS" id="PR00931">
    <property type="entry name" value="MICOLLPTASE"/>
</dbReference>
<evidence type="ECO:0000256" key="13">
    <source>
        <dbReference type="ARBA" id="ARBA00023145"/>
    </source>
</evidence>
<dbReference type="Pfam" id="PF01752">
    <property type="entry name" value="Peptidase_M9"/>
    <property type="match status" value="1"/>
</dbReference>
<dbReference type="Gene3D" id="2.60.40.10">
    <property type="entry name" value="Immunoglobulins"/>
    <property type="match status" value="1"/>
</dbReference>
<evidence type="ECO:0000259" key="16">
    <source>
        <dbReference type="PROSITE" id="PS50093"/>
    </source>
</evidence>
<evidence type="ECO:0000256" key="7">
    <source>
        <dbReference type="ARBA" id="ARBA00022670"/>
    </source>
</evidence>
<dbReference type="SUPFAM" id="SSF89260">
    <property type="entry name" value="Collagen-binding domain"/>
    <property type="match status" value="1"/>
</dbReference>
<reference evidence="17 18" key="1">
    <citation type="submission" date="2016-10" db="EMBL/GenBank/DDBJ databases">
        <title>Pseudoalteromonas amylolytica sp. nov., isolated from the surface seawater.</title>
        <authorList>
            <person name="Wu Y.-H."/>
            <person name="Cheng H."/>
            <person name="Jin X.-B."/>
            <person name="Wang C.-S."/>
            <person name="Xu X.-W."/>
        </authorList>
    </citation>
    <scope>NUCLEOTIDE SEQUENCE [LARGE SCALE GENOMIC DNA]</scope>
    <source>
        <strain evidence="17 18">JCM 12483</strain>
    </source>
</reference>
<keyword evidence="12" id="KW-0482">Metalloprotease</keyword>
<evidence type="ECO:0000256" key="2">
    <source>
        <dbReference type="ARBA" id="ARBA00001913"/>
    </source>
</evidence>
<dbReference type="GO" id="GO:0004222">
    <property type="term" value="F:metalloendopeptidase activity"/>
    <property type="evidence" value="ECO:0007669"/>
    <property type="project" value="UniProtKB-EC"/>
</dbReference>
<dbReference type="Gene3D" id="1.10.390.20">
    <property type="match status" value="1"/>
</dbReference>
<dbReference type="SUPFAM" id="SSF49299">
    <property type="entry name" value="PKD domain"/>
    <property type="match status" value="1"/>
</dbReference>
<dbReference type="InterPro" id="IPR007280">
    <property type="entry name" value="Peptidase_C_arc/bac"/>
</dbReference>
<dbReference type="Pfam" id="PF18911">
    <property type="entry name" value="PKD_4"/>
    <property type="match status" value="1"/>
</dbReference>
<keyword evidence="10" id="KW-0378">Hydrolase</keyword>
<evidence type="ECO:0000256" key="12">
    <source>
        <dbReference type="ARBA" id="ARBA00023049"/>
    </source>
</evidence>
<keyword evidence="11" id="KW-0862">Zinc</keyword>
<organism evidence="17 18">
    <name type="scientific">Pseudoalteromonas byunsanensis</name>
    <dbReference type="NCBI Taxonomy" id="327939"/>
    <lineage>
        <taxon>Bacteria</taxon>
        <taxon>Pseudomonadati</taxon>
        <taxon>Pseudomonadota</taxon>
        <taxon>Gammaproteobacteria</taxon>
        <taxon>Alteromonadales</taxon>
        <taxon>Pseudoalteromonadaceae</taxon>
        <taxon>Pseudoalteromonas</taxon>
    </lineage>
</organism>
<feature type="active site" evidence="14">
    <location>
        <position position="492"/>
    </location>
</feature>
<dbReference type="GO" id="GO:0008270">
    <property type="term" value="F:zinc ion binding"/>
    <property type="evidence" value="ECO:0007669"/>
    <property type="project" value="InterPro"/>
</dbReference>
<dbReference type="CDD" id="cd00146">
    <property type="entry name" value="PKD"/>
    <property type="match status" value="1"/>
</dbReference>
<evidence type="ECO:0000256" key="15">
    <source>
        <dbReference type="SAM" id="SignalP"/>
    </source>
</evidence>
<dbReference type="Gene3D" id="3.40.30.160">
    <property type="entry name" value="Collagenase ColT, N-terminal domain"/>
    <property type="match status" value="1"/>
</dbReference>
<evidence type="ECO:0000256" key="8">
    <source>
        <dbReference type="ARBA" id="ARBA00022723"/>
    </source>
</evidence>
<dbReference type="InterPro" id="IPR013661">
    <property type="entry name" value="Peptidase_M9_N_dom"/>
</dbReference>
<evidence type="ECO:0000256" key="4">
    <source>
        <dbReference type="ARBA" id="ARBA00004613"/>
    </source>
</evidence>
<evidence type="ECO:0000256" key="1">
    <source>
        <dbReference type="ARBA" id="ARBA00000424"/>
    </source>
</evidence>
<evidence type="ECO:0000256" key="9">
    <source>
        <dbReference type="ARBA" id="ARBA00022729"/>
    </source>
</evidence>
<keyword evidence="7" id="KW-0645">Protease</keyword>
<dbReference type="GO" id="GO:0005576">
    <property type="term" value="C:extracellular region"/>
    <property type="evidence" value="ECO:0007669"/>
    <property type="project" value="UniProtKB-SubCell"/>
</dbReference>
<keyword evidence="9 15" id="KW-0732">Signal</keyword>
<dbReference type="Gene3D" id="2.60.120.380">
    <property type="match status" value="2"/>
</dbReference>
<dbReference type="InterPro" id="IPR000601">
    <property type="entry name" value="PKD_dom"/>
</dbReference>
<comment type="subcellular location">
    <subcellularLocation>
        <location evidence="4">Secreted</location>
    </subcellularLocation>
</comment>
<accession>A0A1S1N838</accession>
<keyword evidence="8" id="KW-0479">Metal-binding</keyword>
<dbReference type="EMBL" id="MNAN01000032">
    <property type="protein sequence ID" value="OHU94838.1"/>
    <property type="molecule type" value="Genomic_DNA"/>
</dbReference>
<comment type="caution">
    <text evidence="17">The sequence shown here is derived from an EMBL/GenBank/DDBJ whole genome shotgun (WGS) entry which is preliminary data.</text>
</comment>
<keyword evidence="6" id="KW-0964">Secreted</keyword>
<feature type="domain" description="PKD" evidence="16">
    <location>
        <begin position="625"/>
        <end position="707"/>
    </location>
</feature>
<gene>
    <name evidence="17" type="ORF">BIW53_12485</name>
</gene>
<feature type="chain" id="PRO_5010302081" description="microbial collagenase" evidence="15">
    <location>
        <begin position="25"/>
        <end position="933"/>
    </location>
</feature>
<comment type="cofactor">
    <cofactor evidence="2">
        <name>Ca(2+)</name>
        <dbReference type="ChEBI" id="CHEBI:29108"/>
    </cofactor>
</comment>
<evidence type="ECO:0000256" key="10">
    <source>
        <dbReference type="ARBA" id="ARBA00022801"/>
    </source>
</evidence>
<evidence type="ECO:0000256" key="5">
    <source>
        <dbReference type="ARBA" id="ARBA00012653"/>
    </source>
</evidence>
<keyword evidence="18" id="KW-1185">Reference proteome</keyword>
<dbReference type="PROSITE" id="PS50093">
    <property type="entry name" value="PKD"/>
    <property type="match status" value="1"/>
</dbReference>
<dbReference type="Pfam" id="PF08453">
    <property type="entry name" value="Peptidase_M9_N"/>
    <property type="match status" value="1"/>
</dbReference>
<dbReference type="OrthoDB" id="9802683at2"/>
<dbReference type="SMART" id="SM00089">
    <property type="entry name" value="PKD"/>
    <property type="match status" value="1"/>
</dbReference>
<dbReference type="STRING" id="327939.BIW53_12485"/>
<name>A0A1S1N838_9GAMM</name>
<feature type="signal peptide" evidence="15">
    <location>
        <begin position="1"/>
        <end position="24"/>
    </location>
</feature>
<dbReference type="AlphaFoldDB" id="A0A1S1N838"/>
<proteinExistence type="predicted"/>
<evidence type="ECO:0000256" key="14">
    <source>
        <dbReference type="PIRSR" id="PIRSR602169-1"/>
    </source>
</evidence>
<dbReference type="InterPro" id="IPR013783">
    <property type="entry name" value="Ig-like_fold"/>
</dbReference>
<dbReference type="Pfam" id="PF04151">
    <property type="entry name" value="PPC"/>
    <property type="match status" value="1"/>
</dbReference>
<evidence type="ECO:0000313" key="18">
    <source>
        <dbReference type="Proteomes" id="UP000180253"/>
    </source>
</evidence>
<dbReference type="InterPro" id="IPR035986">
    <property type="entry name" value="PKD_dom_sf"/>
</dbReference>
<dbReference type="InterPro" id="IPR002169">
    <property type="entry name" value="Peptidase_M9A/M9B"/>
</dbReference>
<dbReference type="GO" id="GO:0006508">
    <property type="term" value="P:proteolysis"/>
    <property type="evidence" value="ECO:0007669"/>
    <property type="project" value="UniProtKB-KW"/>
</dbReference>
<evidence type="ECO:0000256" key="6">
    <source>
        <dbReference type="ARBA" id="ARBA00022525"/>
    </source>
</evidence>
<evidence type="ECO:0000313" key="17">
    <source>
        <dbReference type="EMBL" id="OHU94838.1"/>
    </source>
</evidence>
<dbReference type="EC" id="3.4.24.3" evidence="5"/>
<sequence length="933" mass="102653">MMKLNKIALALPVLGMSLNLTVNAAEHRGLALTQPHTEQSVKHIYHGHEHDQVDERAPVAASQLQDVAPISPQLRLRQVMTSQASDVLLSCDINAFANSSGSQLVEQVKSQGSNCVNELFNASSASQVAIFTSSKMNTIADHARSLASSYTGAGGDELKAMFLFIRAGFYVEFYNDAVTFDSQVTANVKNAIDAFVNNSHFYDNNDEHAKVLQEVITTMDSAELQHEYIGVVRQWLSRFDENYANNRNMRNAVNGIFNILFRGQWNNEYVTKIKTDTALVNALVAFTQKSWMVDSDSEFLIANAAGELARLTQYRPSDIDQAVTNGLKTLFSTYKSYGYGDSLWLNAADVASYYADCSEFDICNFEETLTQQVLSQIHQCSSTIRIRAQEMTAQQLSSACDTMAAEETRFHTRLATNQTPVADDNNSFLQVNIFNSSSDYKKYAKAIFKIDTNNGGMYLEGDPSKTDNQANFVAYEANYAKADHYVWNLEHEYVHYLDGRFDLYGGFNAPTEDIVWWTEGVAEYIANLNDNQDAIDTIKDGSVYNLQQVFATTYDGFDQDRIYRWGYLAVRFMFERHNDEVNKMLSKTRVGDWSGYKSLLNGWQTNYDAEFTQWTQDLASDVNTAPDAQINGPYSGVAGESVSFSSNGSSDAEGPIASYLWDFGDGNQSQQPNPTHTYDAAGDYTVTLTVTDEQGLSGSASTSAQIEQGQGLPQLKRGQAVTINGEQNEQLLFVLNVPQGASDLNIAISGGSGDADLYVRYGSEPTLSSYDCRPYVGGNAEQCDFATPQEGQYYVMVRGYNAFNNVSLVANFDAPIASLPDACKTQAATTGGRAKAGELICLGDQSVMWFSLENVSGQDTVRIETANGSGDLKLEYSNAGWPDGTNVDATSDNLGNAECINVSAQTQYWGYLKISGDSQAASLKVTYNEGGCN</sequence>
<dbReference type="Proteomes" id="UP000180253">
    <property type="component" value="Unassembled WGS sequence"/>
</dbReference>
<keyword evidence="13" id="KW-0865">Zymogen</keyword>